<proteinExistence type="predicted"/>
<evidence type="ECO:0000313" key="2">
    <source>
        <dbReference type="EMBL" id="KAJ7706815.1"/>
    </source>
</evidence>
<organism evidence="2 3">
    <name type="scientific">Mycena rosella</name>
    <name type="common">Pink bonnet</name>
    <name type="synonym">Agaricus rosellus</name>
    <dbReference type="NCBI Taxonomy" id="1033263"/>
    <lineage>
        <taxon>Eukaryota</taxon>
        <taxon>Fungi</taxon>
        <taxon>Dikarya</taxon>
        <taxon>Basidiomycota</taxon>
        <taxon>Agaricomycotina</taxon>
        <taxon>Agaricomycetes</taxon>
        <taxon>Agaricomycetidae</taxon>
        <taxon>Agaricales</taxon>
        <taxon>Marasmiineae</taxon>
        <taxon>Mycenaceae</taxon>
        <taxon>Mycena</taxon>
    </lineage>
</organism>
<sequence length="249" mass="26560">MRQRRILRRKLVRFPTTSGTHWALCIDTSPIESTASRSTSYADSLRAAGLCCVVALVHFLPGEFAFEGDAVRVPIAKARIGAYKTAYHKSGGALAQTPPAARSWLRLESLAILAATSPPAPPASVHHHRALPATLADLPTLERLVCAPRATAEIFTGVFAEKLTTRTSATSCGTVPHHLRARPTSSSFSRSGTRRWPRPASLPQPTSSTTLPGTNDFRLLQESKTLHISGATLRAADASGSLSLGPGPR</sequence>
<keyword evidence="3" id="KW-1185">Reference proteome</keyword>
<dbReference type="EMBL" id="JARKIE010000006">
    <property type="protein sequence ID" value="KAJ7706815.1"/>
    <property type="molecule type" value="Genomic_DNA"/>
</dbReference>
<protein>
    <submittedName>
        <fullName evidence="2">Uncharacterized protein</fullName>
    </submittedName>
</protein>
<evidence type="ECO:0000313" key="3">
    <source>
        <dbReference type="Proteomes" id="UP001221757"/>
    </source>
</evidence>
<accession>A0AAD7M9N7</accession>
<comment type="caution">
    <text evidence="2">The sequence shown here is derived from an EMBL/GenBank/DDBJ whole genome shotgun (WGS) entry which is preliminary data.</text>
</comment>
<dbReference type="AlphaFoldDB" id="A0AAD7M9N7"/>
<evidence type="ECO:0000256" key="1">
    <source>
        <dbReference type="SAM" id="MobiDB-lite"/>
    </source>
</evidence>
<name>A0AAD7M9N7_MYCRO</name>
<feature type="compositionally biased region" description="Polar residues" evidence="1">
    <location>
        <begin position="203"/>
        <end position="213"/>
    </location>
</feature>
<feature type="compositionally biased region" description="Low complexity" evidence="1">
    <location>
        <begin position="182"/>
        <end position="191"/>
    </location>
</feature>
<reference evidence="2" key="1">
    <citation type="submission" date="2023-03" db="EMBL/GenBank/DDBJ databases">
        <title>Massive genome expansion in bonnet fungi (Mycena s.s.) driven by repeated elements and novel gene families across ecological guilds.</title>
        <authorList>
            <consortium name="Lawrence Berkeley National Laboratory"/>
            <person name="Harder C.B."/>
            <person name="Miyauchi S."/>
            <person name="Viragh M."/>
            <person name="Kuo A."/>
            <person name="Thoen E."/>
            <person name="Andreopoulos B."/>
            <person name="Lu D."/>
            <person name="Skrede I."/>
            <person name="Drula E."/>
            <person name="Henrissat B."/>
            <person name="Morin E."/>
            <person name="Kohler A."/>
            <person name="Barry K."/>
            <person name="LaButti K."/>
            <person name="Morin E."/>
            <person name="Salamov A."/>
            <person name="Lipzen A."/>
            <person name="Mereny Z."/>
            <person name="Hegedus B."/>
            <person name="Baldrian P."/>
            <person name="Stursova M."/>
            <person name="Weitz H."/>
            <person name="Taylor A."/>
            <person name="Grigoriev I.V."/>
            <person name="Nagy L.G."/>
            <person name="Martin F."/>
            <person name="Kauserud H."/>
        </authorList>
    </citation>
    <scope>NUCLEOTIDE SEQUENCE</scope>
    <source>
        <strain evidence="2">CBHHK067</strain>
    </source>
</reference>
<dbReference type="Proteomes" id="UP001221757">
    <property type="component" value="Unassembled WGS sequence"/>
</dbReference>
<gene>
    <name evidence="2" type="ORF">B0H17DRAFT_1325628</name>
</gene>
<feature type="region of interest" description="Disordered" evidence="1">
    <location>
        <begin position="170"/>
        <end position="214"/>
    </location>
</feature>